<dbReference type="AlphaFoldDB" id="A0A1N7IWT2"/>
<gene>
    <name evidence="9" type="primary">tatA</name>
    <name evidence="11" type="ORF">SAMN05444817_102232</name>
</gene>
<dbReference type="PANTHER" id="PTHR42982">
    <property type="entry name" value="SEC-INDEPENDENT PROTEIN TRANSLOCASE PROTEIN TATA"/>
    <property type="match status" value="1"/>
</dbReference>
<name>A0A1N7IWT2_9CORY</name>
<keyword evidence="4 9" id="KW-0812">Transmembrane</keyword>
<keyword evidence="2 9" id="KW-0813">Transport</keyword>
<dbReference type="EMBL" id="FTOF01000002">
    <property type="protein sequence ID" value="SIS41545.1"/>
    <property type="molecule type" value="Genomic_DNA"/>
</dbReference>
<dbReference type="STRING" id="1161099.SAMN05444817_102232"/>
<dbReference type="GO" id="GO:0008320">
    <property type="term" value="F:protein transmembrane transporter activity"/>
    <property type="evidence" value="ECO:0007669"/>
    <property type="project" value="UniProtKB-UniRule"/>
</dbReference>
<evidence type="ECO:0000256" key="5">
    <source>
        <dbReference type="ARBA" id="ARBA00022927"/>
    </source>
</evidence>
<keyword evidence="8 9" id="KW-0472">Membrane</keyword>
<keyword evidence="7 9" id="KW-0811">Translocation</keyword>
<keyword evidence="5 9" id="KW-0653">Protein transport</keyword>
<dbReference type="InterPro" id="IPR003369">
    <property type="entry name" value="TatA/B/E"/>
</dbReference>
<dbReference type="Gene3D" id="1.20.5.3310">
    <property type="match status" value="1"/>
</dbReference>
<feature type="compositionally biased region" description="Low complexity" evidence="10">
    <location>
        <begin position="49"/>
        <end position="66"/>
    </location>
</feature>
<dbReference type="GO" id="GO:0033281">
    <property type="term" value="C:TAT protein transport complex"/>
    <property type="evidence" value="ECO:0007669"/>
    <property type="project" value="UniProtKB-UniRule"/>
</dbReference>
<evidence type="ECO:0000256" key="8">
    <source>
        <dbReference type="ARBA" id="ARBA00023136"/>
    </source>
</evidence>
<evidence type="ECO:0000256" key="1">
    <source>
        <dbReference type="ARBA" id="ARBA00004162"/>
    </source>
</evidence>
<keyword evidence="3 9" id="KW-1003">Cell membrane</keyword>
<evidence type="ECO:0000313" key="11">
    <source>
        <dbReference type="EMBL" id="SIS41545.1"/>
    </source>
</evidence>
<evidence type="ECO:0000256" key="2">
    <source>
        <dbReference type="ARBA" id="ARBA00022448"/>
    </source>
</evidence>
<keyword evidence="6 9" id="KW-1133">Transmembrane helix</keyword>
<evidence type="ECO:0000256" key="9">
    <source>
        <dbReference type="HAMAP-Rule" id="MF_00236"/>
    </source>
</evidence>
<dbReference type="InterPro" id="IPR006312">
    <property type="entry name" value="TatA/E"/>
</dbReference>
<dbReference type="HAMAP" id="MF_00236">
    <property type="entry name" value="TatA_E"/>
    <property type="match status" value="1"/>
</dbReference>
<comment type="subcellular location">
    <subcellularLocation>
        <location evidence="1 9">Cell membrane</location>
        <topology evidence="1 9">Single-pass membrane protein</topology>
    </subcellularLocation>
</comment>
<dbReference type="GO" id="GO:0043953">
    <property type="term" value="P:protein transport by the Tat complex"/>
    <property type="evidence" value="ECO:0007669"/>
    <property type="project" value="UniProtKB-UniRule"/>
</dbReference>
<comment type="subunit">
    <text evidence="9">The Tat system comprises two distinct complexes: a TatABC complex, containing multiple copies of TatA, TatB and TatC subunits, and a separate TatA complex, containing only TatA subunits. Substrates initially bind to the TatABC complex, which probably triggers association of the separate TatA complex to form the active translocon.</text>
</comment>
<accession>A0A1N7IWT2</accession>
<sequence>MSVGPWEILLVVFVVLLLFGATKLPELARSVGRSARIFKSEVNEMQNDGKQQGAGAATATTDAPQQNEQPREITQGPANQAQQSVEQGFWNQPQNQQQPNQPGTNPNA</sequence>
<protein>
    <recommendedName>
        <fullName evidence="9">Sec-independent protein translocase protein TatA</fullName>
    </recommendedName>
</protein>
<dbReference type="NCBIfam" id="NF001854">
    <property type="entry name" value="PRK00575.1"/>
    <property type="match status" value="1"/>
</dbReference>
<feature type="region of interest" description="Disordered" evidence="10">
    <location>
        <begin position="42"/>
        <end position="108"/>
    </location>
</feature>
<feature type="compositionally biased region" description="Polar residues" evidence="10">
    <location>
        <begin position="76"/>
        <end position="90"/>
    </location>
</feature>
<feature type="compositionally biased region" description="Low complexity" evidence="10">
    <location>
        <begin position="91"/>
        <end position="108"/>
    </location>
</feature>
<comment type="function">
    <text evidence="9">Part of the twin-arginine translocation (Tat) system that transports large folded proteins containing a characteristic twin-arginine motif in their signal peptide across membranes. TatA could form the protein-conducting channel of the Tat system.</text>
</comment>
<evidence type="ECO:0000256" key="6">
    <source>
        <dbReference type="ARBA" id="ARBA00022989"/>
    </source>
</evidence>
<comment type="similarity">
    <text evidence="9">Belongs to the TatA/E family.</text>
</comment>
<proteinExistence type="inferred from homology"/>
<dbReference type="Pfam" id="PF02416">
    <property type="entry name" value="TatA_B_E"/>
    <property type="match status" value="1"/>
</dbReference>
<dbReference type="Proteomes" id="UP000186292">
    <property type="component" value="Unassembled WGS sequence"/>
</dbReference>
<organism evidence="11 12">
    <name type="scientific">Corynebacterium appendicis CIP 107643</name>
    <dbReference type="NCBI Taxonomy" id="1161099"/>
    <lineage>
        <taxon>Bacteria</taxon>
        <taxon>Bacillati</taxon>
        <taxon>Actinomycetota</taxon>
        <taxon>Actinomycetes</taxon>
        <taxon>Mycobacteriales</taxon>
        <taxon>Corynebacteriaceae</taxon>
        <taxon>Corynebacterium</taxon>
    </lineage>
</organism>
<evidence type="ECO:0000313" key="12">
    <source>
        <dbReference type="Proteomes" id="UP000186292"/>
    </source>
</evidence>
<keyword evidence="12" id="KW-1185">Reference proteome</keyword>
<evidence type="ECO:0000256" key="4">
    <source>
        <dbReference type="ARBA" id="ARBA00022692"/>
    </source>
</evidence>
<evidence type="ECO:0000256" key="7">
    <source>
        <dbReference type="ARBA" id="ARBA00023010"/>
    </source>
</evidence>
<dbReference type="NCBIfam" id="TIGR01411">
    <property type="entry name" value="tatAE"/>
    <property type="match status" value="1"/>
</dbReference>
<dbReference type="PANTHER" id="PTHR42982:SF8">
    <property type="entry name" value="SEC-INDEPENDENT PROTEIN TRANSLOCASE PROTEIN TATA"/>
    <property type="match status" value="1"/>
</dbReference>
<evidence type="ECO:0000256" key="3">
    <source>
        <dbReference type="ARBA" id="ARBA00022475"/>
    </source>
</evidence>
<evidence type="ECO:0000256" key="10">
    <source>
        <dbReference type="SAM" id="MobiDB-lite"/>
    </source>
</evidence>
<dbReference type="RefSeq" id="WP_076598551.1">
    <property type="nucleotide sequence ID" value="NZ_CP046976.1"/>
</dbReference>
<reference evidence="12" key="1">
    <citation type="submission" date="2017-01" db="EMBL/GenBank/DDBJ databases">
        <authorList>
            <person name="Varghese N."/>
            <person name="Submissions S."/>
        </authorList>
    </citation>
    <scope>NUCLEOTIDE SEQUENCE [LARGE SCALE GENOMIC DNA]</scope>
    <source>
        <strain evidence="12">DSM 44531</strain>
    </source>
</reference>